<evidence type="ECO:0000259" key="3">
    <source>
        <dbReference type="Pfam" id="PF00248"/>
    </source>
</evidence>
<protein>
    <recommendedName>
        <fullName evidence="3">NADP-dependent oxidoreductase domain-containing protein</fullName>
    </recommendedName>
</protein>
<dbReference type="PANTHER" id="PTHR11732">
    <property type="entry name" value="ALDO/KETO REDUCTASE"/>
    <property type="match status" value="1"/>
</dbReference>
<organism evidence="4 5">
    <name type="scientific">Carex littledalei</name>
    <dbReference type="NCBI Taxonomy" id="544730"/>
    <lineage>
        <taxon>Eukaryota</taxon>
        <taxon>Viridiplantae</taxon>
        <taxon>Streptophyta</taxon>
        <taxon>Embryophyta</taxon>
        <taxon>Tracheophyta</taxon>
        <taxon>Spermatophyta</taxon>
        <taxon>Magnoliopsida</taxon>
        <taxon>Liliopsida</taxon>
        <taxon>Poales</taxon>
        <taxon>Cyperaceae</taxon>
        <taxon>Cyperoideae</taxon>
        <taxon>Cariceae</taxon>
        <taxon>Carex</taxon>
        <taxon>Carex subgen. Euthyceras</taxon>
    </lineage>
</organism>
<evidence type="ECO:0000313" key="4">
    <source>
        <dbReference type="EMBL" id="KAF3330601.1"/>
    </source>
</evidence>
<dbReference type="PROSITE" id="PS00062">
    <property type="entry name" value="ALDOKETO_REDUCTASE_2"/>
    <property type="match status" value="1"/>
</dbReference>
<evidence type="ECO:0000256" key="1">
    <source>
        <dbReference type="ARBA" id="ARBA00007905"/>
    </source>
</evidence>
<comment type="caution">
    <text evidence="4">The sequence shown here is derived from an EMBL/GenBank/DDBJ whole genome shotgun (WGS) entry which is preliminary data.</text>
</comment>
<accession>A0A833QZS3</accession>
<dbReference type="Pfam" id="PF00248">
    <property type="entry name" value="Aldo_ket_red"/>
    <property type="match status" value="1"/>
</dbReference>
<dbReference type="GO" id="GO:0016491">
    <property type="term" value="F:oxidoreductase activity"/>
    <property type="evidence" value="ECO:0007669"/>
    <property type="project" value="InterPro"/>
</dbReference>
<comment type="similarity">
    <text evidence="1">Belongs to the aldo/keto reductase family.</text>
</comment>
<proteinExistence type="inferred from homology"/>
<evidence type="ECO:0000313" key="5">
    <source>
        <dbReference type="Proteomes" id="UP000623129"/>
    </source>
</evidence>
<dbReference type="InterPro" id="IPR023210">
    <property type="entry name" value="NADP_OxRdtase_dom"/>
</dbReference>
<name>A0A833QZS3_9POAL</name>
<dbReference type="OrthoDB" id="416253at2759"/>
<dbReference type="EMBL" id="SWLB01000013">
    <property type="protein sequence ID" value="KAF3330601.1"/>
    <property type="molecule type" value="Genomic_DNA"/>
</dbReference>
<dbReference type="Proteomes" id="UP000623129">
    <property type="component" value="Unassembled WGS sequence"/>
</dbReference>
<feature type="domain" description="NADP-dependent oxidoreductase" evidence="3">
    <location>
        <begin position="30"/>
        <end position="279"/>
    </location>
</feature>
<dbReference type="PRINTS" id="PR00069">
    <property type="entry name" value="ALDKETRDTASE"/>
</dbReference>
<dbReference type="InterPro" id="IPR020471">
    <property type="entry name" value="AKR"/>
</dbReference>
<dbReference type="SUPFAM" id="SSF51430">
    <property type="entry name" value="NAD(P)-linked oxidoreductase"/>
    <property type="match status" value="1"/>
</dbReference>
<keyword evidence="5" id="KW-1185">Reference proteome</keyword>
<dbReference type="InterPro" id="IPR036812">
    <property type="entry name" value="NAD(P)_OxRdtase_dom_sf"/>
</dbReference>
<dbReference type="FunFam" id="3.20.20.100:FF:000013">
    <property type="entry name" value="NADPH-dependent codeinone reductase 1-1"/>
    <property type="match status" value="1"/>
</dbReference>
<dbReference type="PROSITE" id="PS00798">
    <property type="entry name" value="ALDOKETO_REDUCTASE_1"/>
    <property type="match status" value="1"/>
</dbReference>
<dbReference type="InterPro" id="IPR018170">
    <property type="entry name" value="Aldo/ket_reductase_CS"/>
</dbReference>
<dbReference type="Gene3D" id="3.20.20.100">
    <property type="entry name" value="NADP-dependent oxidoreductase domain"/>
    <property type="match status" value="1"/>
</dbReference>
<dbReference type="AlphaFoldDB" id="A0A833QZS3"/>
<evidence type="ECO:0000256" key="2">
    <source>
        <dbReference type="ARBA" id="ARBA00022857"/>
    </source>
</evidence>
<keyword evidence="2" id="KW-0521">NADP</keyword>
<gene>
    <name evidence="4" type="ORF">FCM35_KLT03955</name>
</gene>
<reference evidence="4" key="1">
    <citation type="submission" date="2020-01" db="EMBL/GenBank/DDBJ databases">
        <title>Genome sequence of Kobresia littledalei, the first chromosome-level genome in the family Cyperaceae.</title>
        <authorList>
            <person name="Qu G."/>
        </authorList>
    </citation>
    <scope>NUCLEOTIDE SEQUENCE</scope>
    <source>
        <strain evidence="4">C.B.Clarke</strain>
        <tissue evidence="4">Leaf</tissue>
    </source>
</reference>
<sequence>MAMTQEVREPHMHAEAEYFTLPSGHKIPSVGLGTWRSGSDAAKSVFTAITKAGYRHVDTAKEYGVQEEIGEGLKAAMQAGIAREDLFITSKLWCSDLAPDRVKYALKNTLKELQLDYLDLYLVHWPFRLKDGAHRPPEAGEVLEFDMEGVWKEMENLVRDGLVKDIGVCNYTVKKLNRLLSFAQIKPSVCQMEMHPGWRNDKMLEACKKHGIHATAYSPLGSGERDLIHDPVVTRVANKVNRTPGQVLIKWAIQRGTSVIPKSSHEERINENIQSMQIRFCLNGLLFERKSRVRTELFWVNSLFFYKLQIFLISSPTSNHIISNIFDYLIFFVCNSSFHSYENNSNDLKSTNKVIHYQKIYPLKVKTQIMQHLTDLKFSMI</sequence>